<reference evidence="1 2" key="1">
    <citation type="submission" date="2018-07" db="EMBL/GenBank/DDBJ databases">
        <title>Genomic Encyclopedia of Type Strains, Phase IV (KMG-IV): sequencing the most valuable type-strain genomes for metagenomic binning, comparative biology and taxonomic classification.</title>
        <authorList>
            <person name="Goeker M."/>
        </authorList>
    </citation>
    <scope>NUCLEOTIDE SEQUENCE [LARGE SCALE GENOMIC DNA]</scope>
    <source>
        <strain evidence="1 2">DSM 44290</strain>
    </source>
</reference>
<name>A0A370HY15_9NOCA</name>
<proteinExistence type="predicted"/>
<dbReference type="STRING" id="1210086.GCA_001613105_06570"/>
<gene>
    <name evidence="1" type="ORF">DFR76_11046</name>
</gene>
<sequence length="29" mass="3553">MRETFEMLFRVIHDPLVQLYYLLDGSIPR</sequence>
<evidence type="ECO:0000313" key="2">
    <source>
        <dbReference type="Proteomes" id="UP000254869"/>
    </source>
</evidence>
<organism evidence="1 2">
    <name type="scientific">Nocardia pseudobrasiliensis</name>
    <dbReference type="NCBI Taxonomy" id="45979"/>
    <lineage>
        <taxon>Bacteria</taxon>
        <taxon>Bacillati</taxon>
        <taxon>Actinomycetota</taxon>
        <taxon>Actinomycetes</taxon>
        <taxon>Mycobacteriales</taxon>
        <taxon>Nocardiaceae</taxon>
        <taxon>Nocardia</taxon>
    </lineage>
</organism>
<evidence type="ECO:0000313" key="1">
    <source>
        <dbReference type="EMBL" id="RDI63349.1"/>
    </source>
</evidence>
<dbReference type="EMBL" id="QQBC01000010">
    <property type="protein sequence ID" value="RDI63349.1"/>
    <property type="molecule type" value="Genomic_DNA"/>
</dbReference>
<dbReference type="Proteomes" id="UP000254869">
    <property type="component" value="Unassembled WGS sequence"/>
</dbReference>
<comment type="caution">
    <text evidence="1">The sequence shown here is derived from an EMBL/GenBank/DDBJ whole genome shotgun (WGS) entry which is preliminary data.</text>
</comment>
<dbReference type="AlphaFoldDB" id="A0A370HY15"/>
<accession>A0A370HY15</accession>
<keyword evidence="2" id="KW-1185">Reference proteome</keyword>
<protein>
    <submittedName>
        <fullName evidence="1">Uncharacterized protein</fullName>
    </submittedName>
</protein>